<organism evidence="2 3">
    <name type="scientific">Ceratodon purpureus</name>
    <name type="common">Fire moss</name>
    <name type="synonym">Dicranum purpureum</name>
    <dbReference type="NCBI Taxonomy" id="3225"/>
    <lineage>
        <taxon>Eukaryota</taxon>
        <taxon>Viridiplantae</taxon>
        <taxon>Streptophyta</taxon>
        <taxon>Embryophyta</taxon>
        <taxon>Bryophyta</taxon>
        <taxon>Bryophytina</taxon>
        <taxon>Bryopsida</taxon>
        <taxon>Dicranidae</taxon>
        <taxon>Pseudoditrichales</taxon>
        <taxon>Ditrichaceae</taxon>
        <taxon>Ceratodon</taxon>
    </lineage>
</organism>
<dbReference type="AlphaFoldDB" id="A0A8T0HPI5"/>
<proteinExistence type="predicted"/>
<evidence type="ECO:0000313" key="3">
    <source>
        <dbReference type="Proteomes" id="UP000822688"/>
    </source>
</evidence>
<dbReference type="EMBL" id="CM026426">
    <property type="protein sequence ID" value="KAG0572850.1"/>
    <property type="molecule type" value="Genomic_DNA"/>
</dbReference>
<protein>
    <submittedName>
        <fullName evidence="2">Uncharacterized protein</fullName>
    </submittedName>
</protein>
<gene>
    <name evidence="2" type="ORF">KC19_VG129900</name>
</gene>
<feature type="compositionally biased region" description="Basic residues" evidence="1">
    <location>
        <begin position="107"/>
        <end position="120"/>
    </location>
</feature>
<reference evidence="2" key="1">
    <citation type="submission" date="2020-06" db="EMBL/GenBank/DDBJ databases">
        <title>WGS assembly of Ceratodon purpureus strain R40.</title>
        <authorList>
            <person name="Carey S.B."/>
            <person name="Jenkins J."/>
            <person name="Shu S."/>
            <person name="Lovell J.T."/>
            <person name="Sreedasyam A."/>
            <person name="Maumus F."/>
            <person name="Tiley G.P."/>
            <person name="Fernandez-Pozo N."/>
            <person name="Barry K."/>
            <person name="Chen C."/>
            <person name="Wang M."/>
            <person name="Lipzen A."/>
            <person name="Daum C."/>
            <person name="Saski C.A."/>
            <person name="Payton A.C."/>
            <person name="Mcbreen J.C."/>
            <person name="Conrad R.E."/>
            <person name="Kollar L.M."/>
            <person name="Olsson S."/>
            <person name="Huttunen S."/>
            <person name="Landis J.B."/>
            <person name="Wickett N.J."/>
            <person name="Johnson M.G."/>
            <person name="Rensing S.A."/>
            <person name="Grimwood J."/>
            <person name="Schmutz J."/>
            <person name="Mcdaniel S.F."/>
        </authorList>
    </citation>
    <scope>NUCLEOTIDE SEQUENCE</scope>
    <source>
        <strain evidence="2">R40</strain>
    </source>
</reference>
<evidence type="ECO:0000256" key="1">
    <source>
        <dbReference type="SAM" id="MobiDB-lite"/>
    </source>
</evidence>
<evidence type="ECO:0000313" key="2">
    <source>
        <dbReference type="EMBL" id="KAG0572850.1"/>
    </source>
</evidence>
<feature type="compositionally biased region" description="Polar residues" evidence="1">
    <location>
        <begin position="122"/>
        <end position="165"/>
    </location>
</feature>
<feature type="compositionally biased region" description="Polar residues" evidence="1">
    <location>
        <begin position="79"/>
        <end position="101"/>
    </location>
</feature>
<feature type="compositionally biased region" description="Polar residues" evidence="1">
    <location>
        <begin position="60"/>
        <end position="71"/>
    </location>
</feature>
<comment type="caution">
    <text evidence="2">The sequence shown here is derived from an EMBL/GenBank/DDBJ whole genome shotgun (WGS) entry which is preliminary data.</text>
</comment>
<keyword evidence="3" id="KW-1185">Reference proteome</keyword>
<dbReference type="Proteomes" id="UP000822688">
    <property type="component" value="Chromosome V"/>
</dbReference>
<feature type="region of interest" description="Disordered" evidence="1">
    <location>
        <begin position="59"/>
        <end position="165"/>
    </location>
</feature>
<accession>A0A8T0HPI5</accession>
<sequence length="165" mass="18684">MEPLTHLLPASVPTLTQCVPASFSTLTVKQSTENHTLSPSTPPLEIRHFIKSQFLKLGKNSPNRTLHNNSTKARRRRSIAQSSETTFHPHSRTPSKTNTAKQCPPHLRQKQKNGKKKKLQQSRGTPATYSSNNRQTTLQTFYRTSLPQNFPPNTNKTAFTLRQKI</sequence>
<name>A0A8T0HPI5_CERPU</name>